<reference evidence="1 2" key="1">
    <citation type="submission" date="2016-10" db="EMBL/GenBank/DDBJ databases">
        <authorList>
            <person name="de Groot N.N."/>
        </authorList>
    </citation>
    <scope>NUCLEOTIDE SEQUENCE [LARGE SCALE GENOMIC DNA]</scope>
    <source>
        <strain evidence="1 2">F</strain>
    </source>
</reference>
<dbReference type="GO" id="GO:0008233">
    <property type="term" value="F:peptidase activity"/>
    <property type="evidence" value="ECO:0007669"/>
    <property type="project" value="UniProtKB-KW"/>
</dbReference>
<dbReference type="PANTHER" id="PTHR30217">
    <property type="entry name" value="PEPTIDASE U32 FAMILY"/>
    <property type="match status" value="1"/>
</dbReference>
<evidence type="ECO:0000313" key="1">
    <source>
        <dbReference type="EMBL" id="SFR72284.1"/>
    </source>
</evidence>
<sequence length="386" mass="43757">MTKNINSSMKITVGLGSIDDYPDFVRAGADEVFCGYIPDVWMKQEGTDQPMNRREVRYVNVQAGSWSEMEILADMRNALGVPVTVTMNSPCYDPDGYPVIMETMIRCADIGFDSFIVADPGLIGYLNRNLSPFDRTRIHLHLSGETGEINRYVIADARKAGISRIIFQRKCSLSDMEVMIRNRPEKSICDTGRISRFPGISGKNEADSKNTTMEFEAFLLNEMCEFSGCYCNTLHCDEFAPACRIPYRMENGNIGRKEHLTFEDGFEGTVKGMRNPKEKWNPEEMRNPEEIQNSEELQDPEDNVIGAGGCGLCALWELRDIGVNVLKIVSRGNYTENTIRDIRAVKRALEILKDASNEPEYIRRMKRELFPTGCGGSCYYRQSKKE</sequence>
<dbReference type="AlphaFoldDB" id="A0A1I6IZW0"/>
<dbReference type="InterPro" id="IPR051454">
    <property type="entry name" value="RNA/ubiquinone_mod_enzymes"/>
</dbReference>
<dbReference type="PANTHER" id="PTHR30217:SF10">
    <property type="entry name" value="23S RRNA 5-HYDROXYCYTIDINE C2501 SYNTHASE"/>
    <property type="match status" value="1"/>
</dbReference>
<dbReference type="RefSeq" id="WP_051684611.1">
    <property type="nucleotide sequence ID" value="NZ_FOZC01000004.1"/>
</dbReference>
<name>A0A1I6IZW0_9FIRM</name>
<accession>A0A1I6IZW0</accession>
<dbReference type="Proteomes" id="UP000214760">
    <property type="component" value="Unassembled WGS sequence"/>
</dbReference>
<dbReference type="Pfam" id="PF01136">
    <property type="entry name" value="Peptidase_U32"/>
    <property type="match status" value="2"/>
</dbReference>
<organism evidence="1 2">
    <name type="scientific">[Clostridium] aminophilum</name>
    <dbReference type="NCBI Taxonomy" id="1526"/>
    <lineage>
        <taxon>Bacteria</taxon>
        <taxon>Bacillati</taxon>
        <taxon>Bacillota</taxon>
        <taxon>Clostridia</taxon>
        <taxon>Lachnospirales</taxon>
        <taxon>Lachnospiraceae</taxon>
    </lineage>
</organism>
<dbReference type="EMBL" id="FOZC01000004">
    <property type="protein sequence ID" value="SFR72284.1"/>
    <property type="molecule type" value="Genomic_DNA"/>
</dbReference>
<dbReference type="GO" id="GO:0006508">
    <property type="term" value="P:proteolysis"/>
    <property type="evidence" value="ECO:0007669"/>
    <property type="project" value="UniProtKB-KW"/>
</dbReference>
<proteinExistence type="predicted"/>
<protein>
    <submittedName>
        <fullName evidence="1">Collagenase-like protease, PrtC family</fullName>
    </submittedName>
</protein>
<keyword evidence="1" id="KW-0645">Protease</keyword>
<dbReference type="InterPro" id="IPR001539">
    <property type="entry name" value="Peptidase_U32"/>
</dbReference>
<gene>
    <name evidence="1" type="ORF">SAMN02910262_01057</name>
</gene>
<evidence type="ECO:0000313" key="2">
    <source>
        <dbReference type="Proteomes" id="UP000214760"/>
    </source>
</evidence>
<keyword evidence="1" id="KW-0378">Hydrolase</keyword>